<dbReference type="GO" id="GO:0005886">
    <property type="term" value="C:plasma membrane"/>
    <property type="evidence" value="ECO:0007669"/>
    <property type="project" value="UniProtKB-SubCell"/>
</dbReference>
<reference evidence="7" key="1">
    <citation type="journal article" date="2023" name="Plant J.">
        <title>The genome of the king protea, Protea cynaroides.</title>
        <authorList>
            <person name="Chang J."/>
            <person name="Duong T.A."/>
            <person name="Schoeman C."/>
            <person name="Ma X."/>
            <person name="Roodt D."/>
            <person name="Barker N."/>
            <person name="Li Z."/>
            <person name="Van de Peer Y."/>
            <person name="Mizrachi E."/>
        </authorList>
    </citation>
    <scope>NUCLEOTIDE SEQUENCE</scope>
    <source>
        <tissue evidence="7">Young leaves</tissue>
    </source>
</reference>
<dbReference type="EMBL" id="JAMYWD010000004">
    <property type="protein sequence ID" value="KAJ4973127.1"/>
    <property type="molecule type" value="Genomic_DNA"/>
</dbReference>
<evidence type="ECO:0000256" key="2">
    <source>
        <dbReference type="ARBA" id="ARBA00022475"/>
    </source>
</evidence>
<dbReference type="PROSITE" id="PS51450">
    <property type="entry name" value="LRR"/>
    <property type="match status" value="1"/>
</dbReference>
<proteinExistence type="predicted"/>
<keyword evidence="2" id="KW-1003">Cell membrane</keyword>
<evidence type="ECO:0000256" key="6">
    <source>
        <dbReference type="ARBA" id="ARBA00023136"/>
    </source>
</evidence>
<dbReference type="InterPro" id="IPR052941">
    <property type="entry name" value="StomDev_PlantInt_Reg"/>
</dbReference>
<dbReference type="Gene3D" id="3.80.10.10">
    <property type="entry name" value="Ribonuclease Inhibitor"/>
    <property type="match status" value="3"/>
</dbReference>
<dbReference type="PRINTS" id="PR00019">
    <property type="entry name" value="LEURICHRPT"/>
</dbReference>
<dbReference type="OrthoDB" id="676979at2759"/>
<dbReference type="InterPro" id="IPR003591">
    <property type="entry name" value="Leu-rich_rpt_typical-subtyp"/>
</dbReference>
<keyword evidence="4" id="KW-0732">Signal</keyword>
<dbReference type="FunFam" id="3.80.10.10:FF:000383">
    <property type="entry name" value="Leucine-rich repeat receptor protein kinase EMS1"/>
    <property type="match status" value="1"/>
</dbReference>
<keyword evidence="6" id="KW-0472">Membrane</keyword>
<name>A0A9Q0KM95_9MAGN</name>
<dbReference type="PANTHER" id="PTHR48004">
    <property type="entry name" value="OS01G0149700 PROTEIN"/>
    <property type="match status" value="1"/>
</dbReference>
<dbReference type="PANTHER" id="PTHR48004:SF42">
    <property type="entry name" value="PROTEIN TOO MANY MOUTHS-RELATED"/>
    <property type="match status" value="1"/>
</dbReference>
<dbReference type="FunFam" id="3.80.10.10:FF:000269">
    <property type="entry name" value="Piriformospora indica-insensitive protein 2"/>
    <property type="match status" value="1"/>
</dbReference>
<evidence type="ECO:0000256" key="4">
    <source>
        <dbReference type="ARBA" id="ARBA00022729"/>
    </source>
</evidence>
<sequence>MNRNGARTDPQEQEAVYEIMKATGNGWATEIPDVCRGRWHGIECMPDKDQIYHVVSLSFGALSDDTAFPTCDPNRSFISPSVTKLPHIRTLFFYRCFSFNPQPIPTFLSQLAPTLQTLVLRENYHVGSIPIELGNLTRLRVLDLHNNNLNGSIPASLSQLTALRSLDLSGNKLVGVIPDDLSFPVLNELDLSQNLLKGSIPCSLGDCPSLIKMDLSRNRLSGQIPNSINGLKSLILMDLSYNRLLGPLPTSFRGLNCLQALILKGNPTVSAMIPSDGFDGLKDLMILILSEMGLQGPIPESLGRLQNLRVVHLDRNHLNGSIPSNFQGLNSLSELRLNDNQLTGTLPFKRETIWRMGRKLRLHNNLDLCFDARSGLEDGSGSSFLLDINPCKKSKSTPPGTEH</sequence>
<dbReference type="SMART" id="SM00369">
    <property type="entry name" value="LRR_TYP"/>
    <property type="match status" value="5"/>
</dbReference>
<dbReference type="GO" id="GO:0051707">
    <property type="term" value="P:response to other organism"/>
    <property type="evidence" value="ECO:0007669"/>
    <property type="project" value="UniProtKB-ARBA"/>
</dbReference>
<dbReference type="AlphaFoldDB" id="A0A9Q0KM95"/>
<dbReference type="InterPro" id="IPR032675">
    <property type="entry name" value="LRR_dom_sf"/>
</dbReference>
<protein>
    <recommendedName>
        <fullName evidence="9">Protein TOO MANY MOUTHS</fullName>
    </recommendedName>
</protein>
<dbReference type="Pfam" id="PF13855">
    <property type="entry name" value="LRR_8"/>
    <property type="match status" value="2"/>
</dbReference>
<dbReference type="SUPFAM" id="SSF52058">
    <property type="entry name" value="L domain-like"/>
    <property type="match status" value="1"/>
</dbReference>
<keyword evidence="3" id="KW-0433">Leucine-rich repeat</keyword>
<evidence type="ECO:0000256" key="3">
    <source>
        <dbReference type="ARBA" id="ARBA00022614"/>
    </source>
</evidence>
<evidence type="ECO:0000313" key="7">
    <source>
        <dbReference type="EMBL" id="KAJ4973127.1"/>
    </source>
</evidence>
<keyword evidence="5" id="KW-0677">Repeat</keyword>
<evidence type="ECO:0000256" key="5">
    <source>
        <dbReference type="ARBA" id="ARBA00022737"/>
    </source>
</evidence>
<comment type="subcellular location">
    <subcellularLocation>
        <location evidence="1">Cell membrane</location>
    </subcellularLocation>
</comment>
<evidence type="ECO:0000256" key="1">
    <source>
        <dbReference type="ARBA" id="ARBA00004236"/>
    </source>
</evidence>
<comment type="caution">
    <text evidence="7">The sequence shown here is derived from an EMBL/GenBank/DDBJ whole genome shotgun (WGS) entry which is preliminary data.</text>
</comment>
<evidence type="ECO:0000313" key="8">
    <source>
        <dbReference type="Proteomes" id="UP001141806"/>
    </source>
</evidence>
<gene>
    <name evidence="7" type="ORF">NE237_006301</name>
</gene>
<dbReference type="Proteomes" id="UP001141806">
    <property type="component" value="Unassembled WGS sequence"/>
</dbReference>
<organism evidence="7 8">
    <name type="scientific">Protea cynaroides</name>
    <dbReference type="NCBI Taxonomy" id="273540"/>
    <lineage>
        <taxon>Eukaryota</taxon>
        <taxon>Viridiplantae</taxon>
        <taxon>Streptophyta</taxon>
        <taxon>Embryophyta</taxon>
        <taxon>Tracheophyta</taxon>
        <taxon>Spermatophyta</taxon>
        <taxon>Magnoliopsida</taxon>
        <taxon>Proteales</taxon>
        <taxon>Proteaceae</taxon>
        <taxon>Protea</taxon>
    </lineage>
</organism>
<keyword evidence="8" id="KW-1185">Reference proteome</keyword>
<evidence type="ECO:0008006" key="9">
    <source>
        <dbReference type="Google" id="ProtNLM"/>
    </source>
</evidence>
<accession>A0A9Q0KM95</accession>
<dbReference type="Pfam" id="PF00560">
    <property type="entry name" value="LRR_1"/>
    <property type="match status" value="2"/>
</dbReference>
<dbReference type="InterPro" id="IPR001611">
    <property type="entry name" value="Leu-rich_rpt"/>
</dbReference>